<dbReference type="EMBL" id="ASHM01025922">
    <property type="protein sequence ID" value="PNX73355.1"/>
    <property type="molecule type" value="Genomic_DNA"/>
</dbReference>
<sequence length="50" mass="5479">DDVSRFLLNVPIGDGLTFGPLPVSSKGDMVDPSTDREIQSKKKLFVFRVG</sequence>
<evidence type="ECO:0000313" key="1">
    <source>
        <dbReference type="EMBL" id="PNX73355.1"/>
    </source>
</evidence>
<proteinExistence type="predicted"/>
<dbReference type="Proteomes" id="UP000236291">
    <property type="component" value="Unassembled WGS sequence"/>
</dbReference>
<organism evidence="1 2">
    <name type="scientific">Trifolium pratense</name>
    <name type="common">Red clover</name>
    <dbReference type="NCBI Taxonomy" id="57577"/>
    <lineage>
        <taxon>Eukaryota</taxon>
        <taxon>Viridiplantae</taxon>
        <taxon>Streptophyta</taxon>
        <taxon>Embryophyta</taxon>
        <taxon>Tracheophyta</taxon>
        <taxon>Spermatophyta</taxon>
        <taxon>Magnoliopsida</taxon>
        <taxon>eudicotyledons</taxon>
        <taxon>Gunneridae</taxon>
        <taxon>Pentapetalae</taxon>
        <taxon>rosids</taxon>
        <taxon>fabids</taxon>
        <taxon>Fabales</taxon>
        <taxon>Fabaceae</taxon>
        <taxon>Papilionoideae</taxon>
        <taxon>50 kb inversion clade</taxon>
        <taxon>NPAAA clade</taxon>
        <taxon>Hologalegina</taxon>
        <taxon>IRL clade</taxon>
        <taxon>Trifolieae</taxon>
        <taxon>Trifolium</taxon>
    </lineage>
</organism>
<accession>A0A2K3L487</accession>
<reference evidence="1 2" key="2">
    <citation type="journal article" date="2017" name="Front. Plant Sci.">
        <title>Gene Classification and Mining of Molecular Markers Useful in Red Clover (Trifolium pratense) Breeding.</title>
        <authorList>
            <person name="Istvanek J."/>
            <person name="Dluhosova J."/>
            <person name="Dluhos P."/>
            <person name="Patkova L."/>
            <person name="Nedelnik J."/>
            <person name="Repkova J."/>
        </authorList>
    </citation>
    <scope>NUCLEOTIDE SEQUENCE [LARGE SCALE GENOMIC DNA]</scope>
    <source>
        <strain evidence="2">cv. Tatra</strain>
        <tissue evidence="1">Young leaves</tissue>
    </source>
</reference>
<dbReference type="AlphaFoldDB" id="A0A2K3L487"/>
<name>A0A2K3L487_TRIPR</name>
<gene>
    <name evidence="1" type="ORF">L195_g029255</name>
</gene>
<reference evidence="1 2" key="1">
    <citation type="journal article" date="2014" name="Am. J. Bot.">
        <title>Genome assembly and annotation for red clover (Trifolium pratense; Fabaceae).</title>
        <authorList>
            <person name="Istvanek J."/>
            <person name="Jaros M."/>
            <person name="Krenek A."/>
            <person name="Repkova J."/>
        </authorList>
    </citation>
    <scope>NUCLEOTIDE SEQUENCE [LARGE SCALE GENOMIC DNA]</scope>
    <source>
        <strain evidence="2">cv. Tatra</strain>
        <tissue evidence="1">Young leaves</tissue>
    </source>
</reference>
<feature type="non-terminal residue" evidence="1">
    <location>
        <position position="1"/>
    </location>
</feature>
<protein>
    <submittedName>
        <fullName evidence="1">Uncharacterized protein</fullName>
    </submittedName>
</protein>
<evidence type="ECO:0000313" key="2">
    <source>
        <dbReference type="Proteomes" id="UP000236291"/>
    </source>
</evidence>
<comment type="caution">
    <text evidence="1">The sequence shown here is derived from an EMBL/GenBank/DDBJ whole genome shotgun (WGS) entry which is preliminary data.</text>
</comment>